<dbReference type="PANTHER" id="PTHR21363">
    <property type="entry name" value="PREPHENATE DEHYDROGENASE"/>
    <property type="match status" value="1"/>
</dbReference>
<dbReference type="Pfam" id="PF20463">
    <property type="entry name" value="PDH_C"/>
    <property type="match status" value="1"/>
</dbReference>
<dbReference type="Gene3D" id="3.40.50.720">
    <property type="entry name" value="NAD(P)-binding Rossmann-like Domain"/>
    <property type="match status" value="1"/>
</dbReference>
<comment type="pathway">
    <text evidence="3">Amino-acid biosynthesis.</text>
</comment>
<dbReference type="OrthoDB" id="9802008at2"/>
<evidence type="ECO:0000313" key="5">
    <source>
        <dbReference type="EMBL" id="AIS52261.1"/>
    </source>
</evidence>
<dbReference type="InterPro" id="IPR050812">
    <property type="entry name" value="Preph/Arog_dehydrog"/>
</dbReference>
<dbReference type="eggNOG" id="COG0287">
    <property type="taxonomic scope" value="Bacteria"/>
</dbReference>
<organism evidence="5 6">
    <name type="scientific">Thermoanaerobacter kivui</name>
    <name type="common">Acetogenium kivui</name>
    <dbReference type="NCBI Taxonomy" id="2325"/>
    <lineage>
        <taxon>Bacteria</taxon>
        <taxon>Bacillati</taxon>
        <taxon>Bacillota</taxon>
        <taxon>Clostridia</taxon>
        <taxon>Thermoanaerobacterales</taxon>
        <taxon>Thermoanaerobacteraceae</taxon>
        <taxon>Thermoanaerobacter</taxon>
    </lineage>
</organism>
<evidence type="ECO:0000256" key="3">
    <source>
        <dbReference type="ARBA" id="ARBA00029440"/>
    </source>
</evidence>
<comment type="similarity">
    <text evidence="1">Belongs to the prephenate/arogenate dehydrogenase family.</text>
</comment>
<dbReference type="EMBL" id="CP009170">
    <property type="protein sequence ID" value="AIS52261.1"/>
    <property type="molecule type" value="Genomic_DNA"/>
</dbReference>
<dbReference type="InterPro" id="IPR046826">
    <property type="entry name" value="PDH_N"/>
</dbReference>
<sequence>MIKNAVIVGLGLIGGSLAKALSKYTDIKVMAVDINENSLHKALEEGVISYGVTDLDFQVDADLVFICTPVGKVVEKAKNILPYLKKGCIVTDVGSTKKVIMEEVQKFLPDEIFFIGGHPMAGTEKAGYDNADADLFVNSNYLLTPFDNVKEDVLDLFINEVIIKIGAKPVIMDYNKHDAIVGIISHVPHILSATLTNFAHDKCSEAFKYAAGGFKDTTRIALSQTEIWKDIICTNKEVILELLKNYREVLSDFICYLENDDIDTIQKFLEDARKYRNTIT</sequence>
<accession>A0A097AR09</accession>
<dbReference type="InterPro" id="IPR036291">
    <property type="entry name" value="NAD(P)-bd_dom_sf"/>
</dbReference>
<feature type="domain" description="Prephenate/arogenate dehydrogenase" evidence="4">
    <location>
        <begin position="3"/>
        <end position="280"/>
    </location>
</feature>
<gene>
    <name evidence="5" type="primary">tyrA</name>
    <name evidence="5" type="ORF">TKV_c10870</name>
</gene>
<dbReference type="RefSeq" id="WP_049685040.1">
    <property type="nucleotide sequence ID" value="NZ_CP009170.1"/>
</dbReference>
<dbReference type="GO" id="GO:0070403">
    <property type="term" value="F:NAD+ binding"/>
    <property type="evidence" value="ECO:0007669"/>
    <property type="project" value="InterPro"/>
</dbReference>
<dbReference type="STRING" id="2325.TKV_c10870"/>
<dbReference type="SUPFAM" id="SSF48179">
    <property type="entry name" value="6-phosphogluconate dehydrogenase C-terminal domain-like"/>
    <property type="match status" value="1"/>
</dbReference>
<evidence type="ECO:0000256" key="2">
    <source>
        <dbReference type="ARBA" id="ARBA00023002"/>
    </source>
</evidence>
<reference evidence="6" key="1">
    <citation type="journal article" date="2015" name="Genome Announc.">
        <title>Whole-Genome Sequences of 80 Environmental and Clinical Isolates of Burkholderia pseudomallei.</title>
        <authorList>
            <person name="Johnson S.L."/>
            <person name="Baker A.L."/>
            <person name="Chain P.S."/>
            <person name="Currie B.J."/>
            <person name="Daligault H.E."/>
            <person name="Davenport K.W."/>
            <person name="Davis C.B."/>
            <person name="Inglis T.J."/>
            <person name="Kaestli M."/>
            <person name="Koren S."/>
            <person name="Mayo M."/>
            <person name="Merritt A.J."/>
            <person name="Price E.P."/>
            <person name="Sarovich D.S."/>
            <person name="Warner J."/>
            <person name="Rosovitz M.J."/>
        </authorList>
    </citation>
    <scope>NUCLEOTIDE SEQUENCE [LARGE SCALE GENOMIC DNA]</scope>
    <source>
        <strain evidence="6">DSM 2030</strain>
    </source>
</reference>
<dbReference type="Proteomes" id="UP000029669">
    <property type="component" value="Chromosome"/>
</dbReference>
<dbReference type="Gene3D" id="1.10.3660.10">
    <property type="entry name" value="6-phosphogluconate dehydrogenase C-terminal like domain"/>
    <property type="match status" value="1"/>
</dbReference>
<dbReference type="FunFam" id="3.40.50.720:FF:000208">
    <property type="entry name" value="Prephenate dehydrogenase"/>
    <property type="match status" value="1"/>
</dbReference>
<evidence type="ECO:0000256" key="1">
    <source>
        <dbReference type="ARBA" id="ARBA00007964"/>
    </source>
</evidence>
<dbReference type="GO" id="GO:0008977">
    <property type="term" value="F:prephenate dehydrogenase (NAD+) activity"/>
    <property type="evidence" value="ECO:0007669"/>
    <property type="project" value="UniProtKB-EC"/>
</dbReference>
<dbReference type="GO" id="GO:0004665">
    <property type="term" value="F:prephenate dehydrogenase (NADP+) activity"/>
    <property type="evidence" value="ECO:0007669"/>
    <property type="project" value="InterPro"/>
</dbReference>
<dbReference type="InterPro" id="IPR008927">
    <property type="entry name" value="6-PGluconate_DH-like_C_sf"/>
</dbReference>
<name>A0A097AR09_THEKI</name>
<dbReference type="KEGG" id="tki:TKV_c10870"/>
<dbReference type="GO" id="GO:0006571">
    <property type="term" value="P:tyrosine biosynthetic process"/>
    <property type="evidence" value="ECO:0007669"/>
    <property type="project" value="InterPro"/>
</dbReference>
<dbReference type="SUPFAM" id="SSF51735">
    <property type="entry name" value="NAD(P)-binding Rossmann-fold domains"/>
    <property type="match status" value="1"/>
</dbReference>
<evidence type="ECO:0000313" key="6">
    <source>
        <dbReference type="Proteomes" id="UP000029669"/>
    </source>
</evidence>
<dbReference type="PROSITE" id="PS51176">
    <property type="entry name" value="PDH_ADH"/>
    <property type="match status" value="1"/>
</dbReference>
<dbReference type="PANTHER" id="PTHR21363:SF0">
    <property type="entry name" value="PREPHENATE DEHYDROGENASE [NADP(+)]"/>
    <property type="match status" value="1"/>
</dbReference>
<keyword evidence="6" id="KW-1185">Reference proteome</keyword>
<dbReference type="EC" id="1.3.1.12" evidence="5"/>
<dbReference type="InterPro" id="IPR046825">
    <property type="entry name" value="PDH_C"/>
</dbReference>
<dbReference type="HOGENOM" id="CLU_055968_0_0_9"/>
<keyword evidence="2 5" id="KW-0560">Oxidoreductase</keyword>
<dbReference type="Pfam" id="PF02153">
    <property type="entry name" value="PDH_N"/>
    <property type="match status" value="1"/>
</dbReference>
<proteinExistence type="inferred from homology"/>
<dbReference type="AlphaFoldDB" id="A0A097AR09"/>
<dbReference type="InterPro" id="IPR003099">
    <property type="entry name" value="Prephen_DH"/>
</dbReference>
<protein>
    <submittedName>
        <fullName evidence="5">Prephenate dehydrogenase TyrA</fullName>
        <ecNumber evidence="5">1.3.1.12</ecNumber>
    </submittedName>
</protein>
<evidence type="ECO:0000259" key="4">
    <source>
        <dbReference type="PROSITE" id="PS51176"/>
    </source>
</evidence>